<evidence type="ECO:0000313" key="1">
    <source>
        <dbReference type="EMBL" id="VUX65311.1"/>
    </source>
</evidence>
<comment type="caution">
    <text evidence="1">The sequence shown here is derived from an EMBL/GenBank/DDBJ whole genome shotgun (WGS) entry which is preliminary data.</text>
</comment>
<reference evidence="1 2" key="1">
    <citation type="submission" date="2019-07" db="EMBL/GenBank/DDBJ databases">
        <authorList>
            <person name="Chang H.-W."/>
            <person name="Raman A."/>
            <person name="Venkatesh S."/>
            <person name="Gehrig J."/>
        </authorList>
    </citation>
    <scope>NUCLEOTIDE SEQUENCE [LARGE SCALE GENOMIC DNA]</scope>
    <source>
        <strain evidence="1">Bifidobacterium_pseudocatenulatum_LFYP_29</strain>
    </source>
</reference>
<dbReference type="EMBL" id="CABHOD010000008">
    <property type="protein sequence ID" value="VUX65311.1"/>
    <property type="molecule type" value="Genomic_DNA"/>
</dbReference>
<accession>A0AAX3IYZ5</accession>
<sequence>MAWGQEYIRESICMVRYNHDGTVNNYLRLADYDSQASDIPFLWLDPGRWIDKNDPDDPATLYSMSITSNSERFSSDFVRLRWRPNPSKPDRPTVIDPFDFHNSSYDTNPRGLIEVVYLTDNNAALSEMLSVGFEYQGRPAERILLVYKRHKKNMLEATMLQSNKFEFQNGRAKLRKYMHDGKVTAPCFIINEDDVLVLPRQFGEKTARMLYSKAALPDFKGTIPIRPFEDYADDYLKWYCDQSSFNYSKDERQRIAALFKETINSPTTLEAYAGKPLDERDEKTVLARGAKADTH</sequence>
<dbReference type="AlphaFoldDB" id="A0AAX3IYZ5"/>
<protein>
    <submittedName>
        <fullName evidence="1">Uncharacterized protein</fullName>
    </submittedName>
</protein>
<organism evidence="1 2">
    <name type="scientific">Bifidobacterium pseudocatenulatum</name>
    <dbReference type="NCBI Taxonomy" id="28026"/>
    <lineage>
        <taxon>Bacteria</taxon>
        <taxon>Bacillati</taxon>
        <taxon>Actinomycetota</taxon>
        <taxon>Actinomycetes</taxon>
        <taxon>Bifidobacteriales</taxon>
        <taxon>Bifidobacteriaceae</taxon>
        <taxon>Bifidobacterium</taxon>
    </lineage>
</organism>
<gene>
    <name evidence="1" type="ORF">BPLFYP29_01856</name>
</gene>
<dbReference type="Proteomes" id="UP000331308">
    <property type="component" value="Unassembled WGS sequence"/>
</dbReference>
<dbReference type="RefSeq" id="WP_144139852.1">
    <property type="nucleotide sequence ID" value="NZ_CABHOD010000008.1"/>
</dbReference>
<name>A0AAX3IYZ5_BIFPS</name>
<proteinExistence type="predicted"/>
<evidence type="ECO:0000313" key="2">
    <source>
        <dbReference type="Proteomes" id="UP000331308"/>
    </source>
</evidence>